<sequence length="279" mass="29584">MPHKRAKRSIRDEQRTKKGSDLAPTRLGAGGDALSSEPLPKSFTRALNAAQVRADYRAKRKSREDGDGEDGPKKAKKRKLEVAEAQIRPGETLAHFNKRIETDMRPLVRSAVQSSLATLRAERKKPASDLAASSKPSKSKSSTTAPNTKSTPDPNSNSKLKAKVKAAADDSDSDPPVDKHASRPKEFARTSTAAPRRLNDIALAPPELSNLARKATGKAKSGAFTTKGSGVLSPAQQLQMAAAREAAVARYREMKAARWAAGEGGGGERGGGAVGEGED</sequence>
<dbReference type="Proteomes" id="UP001215598">
    <property type="component" value="Unassembled WGS sequence"/>
</dbReference>
<proteinExistence type="predicted"/>
<evidence type="ECO:0000313" key="3">
    <source>
        <dbReference type="Proteomes" id="UP001215598"/>
    </source>
</evidence>
<dbReference type="EMBL" id="JARKIB010000263">
    <property type="protein sequence ID" value="KAJ7718648.1"/>
    <property type="molecule type" value="Genomic_DNA"/>
</dbReference>
<evidence type="ECO:0000313" key="2">
    <source>
        <dbReference type="EMBL" id="KAJ7718648.1"/>
    </source>
</evidence>
<evidence type="ECO:0000256" key="1">
    <source>
        <dbReference type="SAM" id="MobiDB-lite"/>
    </source>
</evidence>
<keyword evidence="3" id="KW-1185">Reference proteome</keyword>
<reference evidence="2" key="1">
    <citation type="submission" date="2023-03" db="EMBL/GenBank/DDBJ databases">
        <title>Massive genome expansion in bonnet fungi (Mycena s.s.) driven by repeated elements and novel gene families across ecological guilds.</title>
        <authorList>
            <consortium name="Lawrence Berkeley National Laboratory"/>
            <person name="Harder C.B."/>
            <person name="Miyauchi S."/>
            <person name="Viragh M."/>
            <person name="Kuo A."/>
            <person name="Thoen E."/>
            <person name="Andreopoulos B."/>
            <person name="Lu D."/>
            <person name="Skrede I."/>
            <person name="Drula E."/>
            <person name="Henrissat B."/>
            <person name="Morin E."/>
            <person name="Kohler A."/>
            <person name="Barry K."/>
            <person name="LaButti K."/>
            <person name="Morin E."/>
            <person name="Salamov A."/>
            <person name="Lipzen A."/>
            <person name="Mereny Z."/>
            <person name="Hegedus B."/>
            <person name="Baldrian P."/>
            <person name="Stursova M."/>
            <person name="Weitz H."/>
            <person name="Taylor A."/>
            <person name="Grigoriev I.V."/>
            <person name="Nagy L.G."/>
            <person name="Martin F."/>
            <person name="Kauserud H."/>
        </authorList>
    </citation>
    <scope>NUCLEOTIDE SEQUENCE</scope>
    <source>
        <strain evidence="2">CBHHK182m</strain>
    </source>
</reference>
<feature type="region of interest" description="Disordered" evidence="1">
    <location>
        <begin position="1"/>
        <end position="207"/>
    </location>
</feature>
<feature type="compositionally biased region" description="Low complexity" evidence="1">
    <location>
        <begin position="128"/>
        <end position="152"/>
    </location>
</feature>
<accession>A0AAD7MIT3</accession>
<feature type="compositionally biased region" description="Basic and acidic residues" evidence="1">
    <location>
        <begin position="9"/>
        <end position="20"/>
    </location>
</feature>
<protein>
    <submittedName>
        <fullName evidence="2">Uncharacterized protein</fullName>
    </submittedName>
</protein>
<organism evidence="2 3">
    <name type="scientific">Mycena metata</name>
    <dbReference type="NCBI Taxonomy" id="1033252"/>
    <lineage>
        <taxon>Eukaryota</taxon>
        <taxon>Fungi</taxon>
        <taxon>Dikarya</taxon>
        <taxon>Basidiomycota</taxon>
        <taxon>Agaricomycotina</taxon>
        <taxon>Agaricomycetes</taxon>
        <taxon>Agaricomycetidae</taxon>
        <taxon>Agaricales</taxon>
        <taxon>Marasmiineae</taxon>
        <taxon>Mycenaceae</taxon>
        <taxon>Mycena</taxon>
    </lineage>
</organism>
<feature type="compositionally biased region" description="Basic and acidic residues" evidence="1">
    <location>
        <begin position="176"/>
        <end position="188"/>
    </location>
</feature>
<feature type="compositionally biased region" description="Basic and acidic residues" evidence="1">
    <location>
        <begin position="54"/>
        <end position="73"/>
    </location>
</feature>
<feature type="compositionally biased region" description="Gly residues" evidence="1">
    <location>
        <begin position="262"/>
        <end position="279"/>
    </location>
</feature>
<comment type="caution">
    <text evidence="2">The sequence shown here is derived from an EMBL/GenBank/DDBJ whole genome shotgun (WGS) entry which is preliminary data.</text>
</comment>
<dbReference type="AlphaFoldDB" id="A0AAD7MIT3"/>
<name>A0AAD7MIT3_9AGAR</name>
<gene>
    <name evidence="2" type="ORF">B0H16DRAFT_1897592</name>
</gene>
<feature type="region of interest" description="Disordered" evidence="1">
    <location>
        <begin position="257"/>
        <end position="279"/>
    </location>
</feature>